<dbReference type="Gene3D" id="2.60.40.10">
    <property type="entry name" value="Immunoglobulins"/>
    <property type="match status" value="1"/>
</dbReference>
<reference evidence="2" key="1">
    <citation type="submission" date="2025-08" db="UniProtKB">
        <authorList>
            <consortium name="Ensembl"/>
        </authorList>
    </citation>
    <scope>IDENTIFICATION</scope>
</reference>
<dbReference type="PROSITE" id="PS50835">
    <property type="entry name" value="IG_LIKE"/>
    <property type="match status" value="1"/>
</dbReference>
<dbReference type="InterPro" id="IPR036179">
    <property type="entry name" value="Ig-like_dom_sf"/>
</dbReference>
<evidence type="ECO:0000259" key="1">
    <source>
        <dbReference type="PROSITE" id="PS50835"/>
    </source>
</evidence>
<dbReference type="GO" id="GO:0007160">
    <property type="term" value="P:cell-matrix adhesion"/>
    <property type="evidence" value="ECO:0007669"/>
    <property type="project" value="TreeGrafter"/>
</dbReference>
<dbReference type="SUPFAM" id="SSF48726">
    <property type="entry name" value="Immunoglobulin"/>
    <property type="match status" value="1"/>
</dbReference>
<evidence type="ECO:0000313" key="2">
    <source>
        <dbReference type="Ensembl" id="ENSPMGP00000009323.1"/>
    </source>
</evidence>
<protein>
    <recommendedName>
        <fullName evidence="1">Ig-like domain-containing protein</fullName>
    </recommendedName>
</protein>
<dbReference type="InterPro" id="IPR003599">
    <property type="entry name" value="Ig_sub"/>
</dbReference>
<dbReference type="PANTHER" id="PTHR15317">
    <property type="entry name" value="T-CELL SURFACE PROTEIN TACTILE"/>
    <property type="match status" value="1"/>
</dbReference>
<dbReference type="InterPro" id="IPR042381">
    <property type="entry name" value="CD96"/>
</dbReference>
<dbReference type="AlphaFoldDB" id="A0A3B3ZX59"/>
<dbReference type="Pfam" id="PF07686">
    <property type="entry name" value="V-set"/>
    <property type="match status" value="1"/>
</dbReference>
<dbReference type="Proteomes" id="UP000261520">
    <property type="component" value="Unplaced"/>
</dbReference>
<dbReference type="InterPro" id="IPR007110">
    <property type="entry name" value="Ig-like_dom"/>
</dbReference>
<name>A0A3B3ZX59_9GOBI</name>
<dbReference type="InterPro" id="IPR013106">
    <property type="entry name" value="Ig_V-set"/>
</dbReference>
<dbReference type="PANTHER" id="PTHR15317:SF1">
    <property type="entry name" value="T-CELL SURFACE PROTEIN TACTILE"/>
    <property type="match status" value="1"/>
</dbReference>
<feature type="domain" description="Ig-like" evidence="1">
    <location>
        <begin position="30"/>
        <end position="124"/>
    </location>
</feature>
<dbReference type="SMART" id="SM00409">
    <property type="entry name" value="IG"/>
    <property type="match status" value="1"/>
</dbReference>
<reference evidence="2" key="2">
    <citation type="submission" date="2025-09" db="UniProtKB">
        <authorList>
            <consortium name="Ensembl"/>
        </authorList>
    </citation>
    <scope>IDENTIFICATION</scope>
</reference>
<dbReference type="GO" id="GO:0006954">
    <property type="term" value="P:inflammatory response"/>
    <property type="evidence" value="ECO:0007669"/>
    <property type="project" value="TreeGrafter"/>
</dbReference>
<sequence length="149" mass="16764">PLRNLSGGGLFRYGCCFYCLKILWKRALVGQNVSLPCFLENISGITIVSAEWKNSFSKLALYVSNYGHKMFSPNVTLKTIYKDNNTLLGTRLELQNISKKDAGTYTCDISAFPTGSHQGQTKLSIKGEENTTSHVFYMHIMHTCHHRPV</sequence>
<keyword evidence="3" id="KW-1185">Reference proteome</keyword>
<proteinExistence type="predicted"/>
<accession>A0A3B3ZX59</accession>
<dbReference type="InterPro" id="IPR013783">
    <property type="entry name" value="Ig-like_fold"/>
</dbReference>
<dbReference type="STRING" id="409849.ENSPMGP00000009323"/>
<organism evidence="2 3">
    <name type="scientific">Periophthalmus magnuspinnatus</name>
    <dbReference type="NCBI Taxonomy" id="409849"/>
    <lineage>
        <taxon>Eukaryota</taxon>
        <taxon>Metazoa</taxon>
        <taxon>Chordata</taxon>
        <taxon>Craniata</taxon>
        <taxon>Vertebrata</taxon>
        <taxon>Euteleostomi</taxon>
        <taxon>Actinopterygii</taxon>
        <taxon>Neopterygii</taxon>
        <taxon>Teleostei</taxon>
        <taxon>Neoteleostei</taxon>
        <taxon>Acanthomorphata</taxon>
        <taxon>Gobiaria</taxon>
        <taxon>Gobiiformes</taxon>
        <taxon>Gobioidei</taxon>
        <taxon>Gobiidae</taxon>
        <taxon>Oxudercinae</taxon>
        <taxon>Periophthalmus</taxon>
    </lineage>
</organism>
<evidence type="ECO:0000313" key="3">
    <source>
        <dbReference type="Proteomes" id="UP000261520"/>
    </source>
</evidence>
<dbReference type="Ensembl" id="ENSPMGT00000009944.1">
    <property type="protein sequence ID" value="ENSPMGP00000009323.1"/>
    <property type="gene ID" value="ENSPMGG00000007731.1"/>
</dbReference>